<reference evidence="1 2" key="2">
    <citation type="journal article" date="2022" name="Mol. Ecol. Resour.">
        <title>The genomes of chicory, endive, great burdock and yacon provide insights into Asteraceae paleo-polyploidization history and plant inulin production.</title>
        <authorList>
            <person name="Fan W."/>
            <person name="Wang S."/>
            <person name="Wang H."/>
            <person name="Wang A."/>
            <person name="Jiang F."/>
            <person name="Liu H."/>
            <person name="Zhao H."/>
            <person name="Xu D."/>
            <person name="Zhang Y."/>
        </authorList>
    </citation>
    <scope>NUCLEOTIDE SEQUENCE [LARGE SCALE GENOMIC DNA]</scope>
    <source>
        <strain evidence="2">cv. Yunnan</strain>
        <tissue evidence="1">Leaves</tissue>
    </source>
</reference>
<dbReference type="EMBL" id="CM042045">
    <property type="protein sequence ID" value="KAI3683220.1"/>
    <property type="molecule type" value="Genomic_DNA"/>
</dbReference>
<sequence length="93" mass="10436">MELWKMALTQVADLKGKDVKDRKETELIAEVVTDIHRRLGVPLSITLPPLIGMDDDIKFITSWLMDGSCHTADILTIVGMGGLGRHLMREHQI</sequence>
<evidence type="ECO:0000313" key="1">
    <source>
        <dbReference type="EMBL" id="KAI3683220.1"/>
    </source>
</evidence>
<gene>
    <name evidence="1" type="ORF">L1987_83720</name>
</gene>
<organism evidence="1 2">
    <name type="scientific">Smallanthus sonchifolius</name>
    <dbReference type="NCBI Taxonomy" id="185202"/>
    <lineage>
        <taxon>Eukaryota</taxon>
        <taxon>Viridiplantae</taxon>
        <taxon>Streptophyta</taxon>
        <taxon>Embryophyta</taxon>
        <taxon>Tracheophyta</taxon>
        <taxon>Spermatophyta</taxon>
        <taxon>Magnoliopsida</taxon>
        <taxon>eudicotyledons</taxon>
        <taxon>Gunneridae</taxon>
        <taxon>Pentapetalae</taxon>
        <taxon>asterids</taxon>
        <taxon>campanulids</taxon>
        <taxon>Asterales</taxon>
        <taxon>Asteraceae</taxon>
        <taxon>Asteroideae</taxon>
        <taxon>Heliantheae alliance</taxon>
        <taxon>Millerieae</taxon>
        <taxon>Smallanthus</taxon>
    </lineage>
</organism>
<accession>A0ACB8YCQ9</accession>
<protein>
    <submittedName>
        <fullName evidence="1">Uncharacterized protein</fullName>
    </submittedName>
</protein>
<keyword evidence="2" id="KW-1185">Reference proteome</keyword>
<comment type="caution">
    <text evidence="1">The sequence shown here is derived from an EMBL/GenBank/DDBJ whole genome shotgun (WGS) entry which is preliminary data.</text>
</comment>
<proteinExistence type="predicted"/>
<evidence type="ECO:0000313" key="2">
    <source>
        <dbReference type="Proteomes" id="UP001056120"/>
    </source>
</evidence>
<dbReference type="Proteomes" id="UP001056120">
    <property type="component" value="Linkage Group LG28"/>
</dbReference>
<name>A0ACB8YCQ9_9ASTR</name>
<reference evidence="2" key="1">
    <citation type="journal article" date="2022" name="Mol. Ecol. Resour.">
        <title>The genomes of chicory, endive, great burdock and yacon provide insights into Asteraceae palaeo-polyploidization history and plant inulin production.</title>
        <authorList>
            <person name="Fan W."/>
            <person name="Wang S."/>
            <person name="Wang H."/>
            <person name="Wang A."/>
            <person name="Jiang F."/>
            <person name="Liu H."/>
            <person name="Zhao H."/>
            <person name="Xu D."/>
            <person name="Zhang Y."/>
        </authorList>
    </citation>
    <scope>NUCLEOTIDE SEQUENCE [LARGE SCALE GENOMIC DNA]</scope>
    <source>
        <strain evidence="2">cv. Yunnan</strain>
    </source>
</reference>